<organism evidence="2 3">
    <name type="scientific">Bradyrhizobium arachidis</name>
    <dbReference type="NCBI Taxonomy" id="858423"/>
    <lineage>
        <taxon>Bacteria</taxon>
        <taxon>Pseudomonadati</taxon>
        <taxon>Pseudomonadota</taxon>
        <taxon>Alphaproteobacteria</taxon>
        <taxon>Hyphomicrobiales</taxon>
        <taxon>Nitrobacteraceae</taxon>
        <taxon>Bradyrhizobium</taxon>
    </lineage>
</organism>
<sequence length="80" mass="9076">MRGTLRESNCHLAWGESPSPPPSPRKRGEGAMRRCIPNRSRLNPFFSRRDNGENLMSRSLPDVRHAFFRANVPVCQDLAA</sequence>
<dbReference type="EMBL" id="CP030050">
    <property type="protein sequence ID" value="QOZ65799.1"/>
    <property type="molecule type" value="Genomic_DNA"/>
</dbReference>
<evidence type="ECO:0000313" key="2">
    <source>
        <dbReference type="EMBL" id="QOZ65799.1"/>
    </source>
</evidence>
<protein>
    <submittedName>
        <fullName evidence="2">Uncharacterized protein</fullName>
    </submittedName>
</protein>
<evidence type="ECO:0000313" key="3">
    <source>
        <dbReference type="Proteomes" id="UP000594015"/>
    </source>
</evidence>
<evidence type="ECO:0000256" key="1">
    <source>
        <dbReference type="SAM" id="MobiDB-lite"/>
    </source>
</evidence>
<feature type="region of interest" description="Disordered" evidence="1">
    <location>
        <begin position="1"/>
        <end position="31"/>
    </location>
</feature>
<dbReference type="KEGG" id="barh:WN72_04595"/>
<name>A0AAE7TF32_9BRAD</name>
<dbReference type="AlphaFoldDB" id="A0AAE7TF32"/>
<proteinExistence type="predicted"/>
<gene>
    <name evidence="2" type="ORF">WN72_04595</name>
</gene>
<dbReference type="Proteomes" id="UP000594015">
    <property type="component" value="Chromosome"/>
</dbReference>
<accession>A0AAE7TF32</accession>
<reference evidence="2 3" key="1">
    <citation type="submission" date="2018-06" db="EMBL/GenBank/DDBJ databases">
        <title>Comparative genomics of Bradyrhizobium nodulating Arachidis hypogaea.</title>
        <authorList>
            <person name="Li Y."/>
        </authorList>
    </citation>
    <scope>NUCLEOTIDE SEQUENCE [LARGE SCALE GENOMIC DNA]</scope>
    <source>
        <strain evidence="2 3">CCBAU 051107</strain>
    </source>
</reference>